<dbReference type="Proteomes" id="UP001410795">
    <property type="component" value="Unassembled WGS sequence"/>
</dbReference>
<dbReference type="CDD" id="cd01392">
    <property type="entry name" value="HTH_LacI"/>
    <property type="match status" value="1"/>
</dbReference>
<dbReference type="SUPFAM" id="SSF47413">
    <property type="entry name" value="lambda repressor-like DNA-binding domains"/>
    <property type="match status" value="1"/>
</dbReference>
<evidence type="ECO:0000256" key="2">
    <source>
        <dbReference type="ARBA" id="ARBA00023125"/>
    </source>
</evidence>
<evidence type="ECO:0000256" key="3">
    <source>
        <dbReference type="ARBA" id="ARBA00023163"/>
    </source>
</evidence>
<dbReference type="InterPro" id="IPR046335">
    <property type="entry name" value="LacI/GalR-like_sensor"/>
</dbReference>
<evidence type="ECO:0000313" key="6">
    <source>
        <dbReference type="Proteomes" id="UP001410795"/>
    </source>
</evidence>
<dbReference type="Gene3D" id="1.10.260.40">
    <property type="entry name" value="lambda repressor-like DNA-binding domains"/>
    <property type="match status" value="1"/>
</dbReference>
<dbReference type="PANTHER" id="PTHR30146">
    <property type="entry name" value="LACI-RELATED TRANSCRIPTIONAL REPRESSOR"/>
    <property type="match status" value="1"/>
</dbReference>
<dbReference type="EMBL" id="BAAAYV010000013">
    <property type="protein sequence ID" value="GAA3663494.1"/>
    <property type="molecule type" value="Genomic_DNA"/>
</dbReference>
<accession>A0ABP7BPC6</accession>
<name>A0ABP7BPC6_9MICO</name>
<keyword evidence="6" id="KW-1185">Reference proteome</keyword>
<sequence>MEAERIDRARRRPTAVDVARLSGVSRATVSYVLNDVANQTISEATKQRVRAAAAELGYSPSAVAAALRRGHSNIVLVVRDAALSGYITEPFLDAISARLREAGYSPLVHTLADEATLVELAEAIHPFGVVALARLTRDVSLQLRASGVKRQYHSISLDSDASPRPWEEEIGALQATHLVGAGVARLAYAHPEPHSARAEIAASRALGARRAAARAGLPELLELTVPTRRTEALDAVRPLLTVSETERIGVCAFDDTTAAAVLAAATDSGVAVPGALAVVGVDDTPFAALMSPALSSVAVDSVASGRDVAERFLSQDDQPATSRRSTPARIVRRLTS</sequence>
<reference evidence="6" key="1">
    <citation type="journal article" date="2019" name="Int. J. Syst. Evol. Microbiol.">
        <title>The Global Catalogue of Microorganisms (GCM) 10K type strain sequencing project: providing services to taxonomists for standard genome sequencing and annotation.</title>
        <authorList>
            <consortium name="The Broad Institute Genomics Platform"/>
            <consortium name="The Broad Institute Genome Sequencing Center for Infectious Disease"/>
            <person name="Wu L."/>
            <person name="Ma J."/>
        </authorList>
    </citation>
    <scope>NUCLEOTIDE SEQUENCE [LARGE SCALE GENOMIC DNA]</scope>
    <source>
        <strain evidence="6">JCM 16546</strain>
    </source>
</reference>
<dbReference type="SUPFAM" id="SSF53822">
    <property type="entry name" value="Periplasmic binding protein-like I"/>
    <property type="match status" value="1"/>
</dbReference>
<dbReference type="InterPro" id="IPR028082">
    <property type="entry name" value="Peripla_BP_I"/>
</dbReference>
<dbReference type="GO" id="GO:0003677">
    <property type="term" value="F:DNA binding"/>
    <property type="evidence" value="ECO:0007669"/>
    <property type="project" value="UniProtKB-KW"/>
</dbReference>
<dbReference type="SMART" id="SM00354">
    <property type="entry name" value="HTH_LACI"/>
    <property type="match status" value="1"/>
</dbReference>
<keyword evidence="1" id="KW-0805">Transcription regulation</keyword>
<protein>
    <submittedName>
        <fullName evidence="5">LacI family DNA-binding transcriptional regulator</fullName>
    </submittedName>
</protein>
<proteinExistence type="predicted"/>
<dbReference type="Pfam" id="PF00356">
    <property type="entry name" value="LacI"/>
    <property type="match status" value="1"/>
</dbReference>
<dbReference type="InterPro" id="IPR000843">
    <property type="entry name" value="HTH_LacI"/>
</dbReference>
<keyword evidence="3" id="KW-0804">Transcription</keyword>
<comment type="caution">
    <text evidence="5">The sequence shown here is derived from an EMBL/GenBank/DDBJ whole genome shotgun (WGS) entry which is preliminary data.</text>
</comment>
<keyword evidence="2 5" id="KW-0238">DNA-binding</keyword>
<dbReference type="RefSeq" id="WP_221860775.1">
    <property type="nucleotide sequence ID" value="NZ_BAAAYV010000013.1"/>
</dbReference>
<dbReference type="Gene3D" id="3.40.50.2300">
    <property type="match status" value="2"/>
</dbReference>
<evidence type="ECO:0000259" key="4">
    <source>
        <dbReference type="PROSITE" id="PS50932"/>
    </source>
</evidence>
<dbReference type="PANTHER" id="PTHR30146:SF153">
    <property type="entry name" value="LACTOSE OPERON REPRESSOR"/>
    <property type="match status" value="1"/>
</dbReference>
<evidence type="ECO:0000313" key="5">
    <source>
        <dbReference type="EMBL" id="GAA3663494.1"/>
    </source>
</evidence>
<dbReference type="Pfam" id="PF13377">
    <property type="entry name" value="Peripla_BP_3"/>
    <property type="match status" value="1"/>
</dbReference>
<dbReference type="PROSITE" id="PS50932">
    <property type="entry name" value="HTH_LACI_2"/>
    <property type="match status" value="1"/>
</dbReference>
<dbReference type="InterPro" id="IPR010982">
    <property type="entry name" value="Lambda_DNA-bd_dom_sf"/>
</dbReference>
<organism evidence="5 6">
    <name type="scientific">Microbacterium marinilacus</name>
    <dbReference type="NCBI Taxonomy" id="415209"/>
    <lineage>
        <taxon>Bacteria</taxon>
        <taxon>Bacillati</taxon>
        <taxon>Actinomycetota</taxon>
        <taxon>Actinomycetes</taxon>
        <taxon>Micrococcales</taxon>
        <taxon>Microbacteriaceae</taxon>
        <taxon>Microbacterium</taxon>
    </lineage>
</organism>
<gene>
    <name evidence="5" type="ORF">GCM10022202_26590</name>
</gene>
<evidence type="ECO:0000256" key="1">
    <source>
        <dbReference type="ARBA" id="ARBA00023015"/>
    </source>
</evidence>
<feature type="domain" description="HTH lacI-type" evidence="4">
    <location>
        <begin position="13"/>
        <end position="69"/>
    </location>
</feature>